<feature type="region of interest" description="Disordered" evidence="3">
    <location>
        <begin position="300"/>
        <end position="332"/>
    </location>
</feature>
<dbReference type="Pfam" id="PF02985">
    <property type="entry name" value="HEAT"/>
    <property type="match status" value="1"/>
</dbReference>
<feature type="compositionally biased region" description="Pro residues" evidence="3">
    <location>
        <begin position="320"/>
        <end position="332"/>
    </location>
</feature>
<dbReference type="Gene3D" id="1.25.10.10">
    <property type="entry name" value="Leucine-rich Repeat Variant"/>
    <property type="match status" value="2"/>
</dbReference>
<dbReference type="GO" id="GO:0000159">
    <property type="term" value="C:protein phosphatase type 2A complex"/>
    <property type="evidence" value="ECO:0007669"/>
    <property type="project" value="TreeGrafter"/>
</dbReference>
<evidence type="ECO:0000256" key="2">
    <source>
        <dbReference type="PROSITE-ProRule" id="PRU00103"/>
    </source>
</evidence>
<dbReference type="SUPFAM" id="SSF48371">
    <property type="entry name" value="ARM repeat"/>
    <property type="match status" value="1"/>
</dbReference>
<keyword evidence="1" id="KW-0677">Repeat</keyword>
<feature type="region of interest" description="Disordered" evidence="3">
    <location>
        <begin position="238"/>
        <end position="263"/>
    </location>
</feature>
<sequence>LRETILPSALAWLRDPTWAVRDCACRTLARLLRSCPSAAKDAIMGTGGGATGGGQANTAGSGTTNSTAASPVGVSSGNAATGGSTIASSLPASSPLSGGSAGDAAATPASLSASVPSDAVATGAAGVANCTSGMSIASLTATAMARGLRALASDSNYHLRQIFILAVQRTTLKLFSGCFDAGIHKSGGDRVDAAQVCSLYMEADLPSIYHTPVDAGVARLHLVGAIVTSIRGHCCLTPSPENNRPMPSFDKVPSRDSDDQNLFGPGIPDEPVYCALGDSAPHAGLILPATQSLYKHVSAQSQNAAAAPPAPSTTGDPTSASPPPNCSPPPTMPAATLQTCLQLLLQLLSEDPVPNVRFAAARALLLISGSIDQKSAQKQLLPALKKVVESDPDVDVRYFAQDALSGGPVCGLSRKWASGPIPPLRSVCVLLAAPPPHCHMFKRVSGQW</sequence>
<dbReference type="InterPro" id="IPR016024">
    <property type="entry name" value="ARM-type_fold"/>
</dbReference>
<feature type="repeat" description="HEAT" evidence="2">
    <location>
        <begin position="340"/>
        <end position="379"/>
    </location>
</feature>
<dbReference type="GO" id="GO:0005634">
    <property type="term" value="C:nucleus"/>
    <property type="evidence" value="ECO:0007669"/>
    <property type="project" value="TreeGrafter"/>
</dbReference>
<dbReference type="InterPro" id="IPR021133">
    <property type="entry name" value="HEAT_type_2"/>
</dbReference>
<dbReference type="PANTHER" id="PTHR10648">
    <property type="entry name" value="SERINE/THREONINE-PROTEIN PHOSPHATASE PP2A 65 KDA REGULATORY SUBUNIT"/>
    <property type="match status" value="1"/>
</dbReference>
<name>A0A183TGZ7_SCHSO</name>
<organism evidence="4">
    <name type="scientific">Schistocephalus solidus</name>
    <name type="common">Tapeworm</name>
    <dbReference type="NCBI Taxonomy" id="70667"/>
    <lineage>
        <taxon>Eukaryota</taxon>
        <taxon>Metazoa</taxon>
        <taxon>Spiralia</taxon>
        <taxon>Lophotrochozoa</taxon>
        <taxon>Platyhelminthes</taxon>
        <taxon>Cestoda</taxon>
        <taxon>Eucestoda</taxon>
        <taxon>Diphyllobothriidea</taxon>
        <taxon>Diphyllobothriidae</taxon>
        <taxon>Schistocephalus</taxon>
    </lineage>
</organism>
<evidence type="ECO:0000313" key="4">
    <source>
        <dbReference type="WBParaSite" id="SSLN_0001634801-mRNA-1"/>
    </source>
</evidence>
<dbReference type="PANTHER" id="PTHR10648:SF4">
    <property type="entry name" value="PROTEIN PHOSPHATASE 2 (FORMERLY 2A), REGULATORY SUBUNIT A, BETA ISOFORM-RELATED"/>
    <property type="match status" value="1"/>
</dbReference>
<dbReference type="InterPro" id="IPR000357">
    <property type="entry name" value="HEAT"/>
</dbReference>
<dbReference type="Pfam" id="PF13646">
    <property type="entry name" value="HEAT_2"/>
    <property type="match status" value="1"/>
</dbReference>
<evidence type="ECO:0000256" key="1">
    <source>
        <dbReference type="ARBA" id="ARBA00022737"/>
    </source>
</evidence>
<evidence type="ECO:0000256" key="3">
    <source>
        <dbReference type="SAM" id="MobiDB-lite"/>
    </source>
</evidence>
<dbReference type="WBParaSite" id="SSLN_0001634801-mRNA-1">
    <property type="protein sequence ID" value="SSLN_0001634801-mRNA-1"/>
    <property type="gene ID" value="SSLN_0001634801"/>
</dbReference>
<dbReference type="InterPro" id="IPR011989">
    <property type="entry name" value="ARM-like"/>
</dbReference>
<dbReference type="InterPro" id="IPR051023">
    <property type="entry name" value="PP2A_Regulatory_Subunit_A"/>
</dbReference>
<dbReference type="GO" id="GO:0005829">
    <property type="term" value="C:cytosol"/>
    <property type="evidence" value="ECO:0007669"/>
    <property type="project" value="TreeGrafter"/>
</dbReference>
<feature type="compositionally biased region" description="Low complexity" evidence="3">
    <location>
        <begin position="300"/>
        <end position="319"/>
    </location>
</feature>
<protein>
    <submittedName>
        <fullName evidence="4">Adaptin_N domain-containing protein</fullName>
    </submittedName>
</protein>
<dbReference type="PROSITE" id="PS50077">
    <property type="entry name" value="HEAT_REPEAT"/>
    <property type="match status" value="1"/>
</dbReference>
<proteinExistence type="predicted"/>
<dbReference type="AlphaFoldDB" id="A0A183TGZ7"/>
<accession>A0A183TGZ7</accession>
<reference evidence="4" key="1">
    <citation type="submission" date="2016-06" db="UniProtKB">
        <authorList>
            <consortium name="WormBaseParasite"/>
        </authorList>
    </citation>
    <scope>IDENTIFICATION</scope>
</reference>
<dbReference type="GO" id="GO:0019888">
    <property type="term" value="F:protein phosphatase regulator activity"/>
    <property type="evidence" value="ECO:0007669"/>
    <property type="project" value="TreeGrafter"/>
</dbReference>